<name>A0A815DZY1_ADIRI</name>
<sequence>MANFSSFDEQYRPAFHNKLDQNVVDFMQQKIDRAQLLNDADEAEKFLEDACDQCINTVTDHVKEIKESAKQKRASCKTPADEQKYTAFIQGVAAGIQAAQSKIDHIFCRIHDLITTVVGWIRKGTQWIANAISDAFTFIRSIFIK</sequence>
<organism evidence="1 2">
    <name type="scientific">Adineta ricciae</name>
    <name type="common">Rotifer</name>
    <dbReference type="NCBI Taxonomy" id="249248"/>
    <lineage>
        <taxon>Eukaryota</taxon>
        <taxon>Metazoa</taxon>
        <taxon>Spiralia</taxon>
        <taxon>Gnathifera</taxon>
        <taxon>Rotifera</taxon>
        <taxon>Eurotatoria</taxon>
        <taxon>Bdelloidea</taxon>
        <taxon>Adinetida</taxon>
        <taxon>Adinetidae</taxon>
        <taxon>Adineta</taxon>
    </lineage>
</organism>
<reference evidence="1" key="1">
    <citation type="submission" date="2021-02" db="EMBL/GenBank/DDBJ databases">
        <authorList>
            <person name="Nowell W R."/>
        </authorList>
    </citation>
    <scope>NUCLEOTIDE SEQUENCE</scope>
</reference>
<dbReference type="AlphaFoldDB" id="A0A815DZY1"/>
<dbReference type="EMBL" id="CAJNOR010002518">
    <property type="protein sequence ID" value="CAF1305501.1"/>
    <property type="molecule type" value="Genomic_DNA"/>
</dbReference>
<keyword evidence="2" id="KW-1185">Reference proteome</keyword>
<accession>A0A815DZY1</accession>
<protein>
    <submittedName>
        <fullName evidence="1">Uncharacterized protein</fullName>
    </submittedName>
</protein>
<dbReference type="Proteomes" id="UP000663828">
    <property type="component" value="Unassembled WGS sequence"/>
</dbReference>
<comment type="caution">
    <text evidence="1">The sequence shown here is derived from an EMBL/GenBank/DDBJ whole genome shotgun (WGS) entry which is preliminary data.</text>
</comment>
<gene>
    <name evidence="1" type="ORF">XAT740_LOCUS29094</name>
</gene>
<evidence type="ECO:0000313" key="2">
    <source>
        <dbReference type="Proteomes" id="UP000663828"/>
    </source>
</evidence>
<evidence type="ECO:0000313" key="1">
    <source>
        <dbReference type="EMBL" id="CAF1305501.1"/>
    </source>
</evidence>
<proteinExistence type="predicted"/>